<proteinExistence type="predicted"/>
<evidence type="ECO:0000313" key="1">
    <source>
        <dbReference type="EMBL" id="CAG8790283.1"/>
    </source>
</evidence>
<protein>
    <submittedName>
        <fullName evidence="1">9565_t:CDS:1</fullName>
    </submittedName>
</protein>
<dbReference type="Proteomes" id="UP000789920">
    <property type="component" value="Unassembled WGS sequence"/>
</dbReference>
<reference evidence="1" key="1">
    <citation type="submission" date="2021-06" db="EMBL/GenBank/DDBJ databases">
        <authorList>
            <person name="Kallberg Y."/>
            <person name="Tangrot J."/>
            <person name="Rosling A."/>
        </authorList>
    </citation>
    <scope>NUCLEOTIDE SEQUENCE</scope>
    <source>
        <strain evidence="1">MA461A</strain>
    </source>
</reference>
<feature type="non-terminal residue" evidence="1">
    <location>
        <position position="288"/>
    </location>
</feature>
<evidence type="ECO:0000313" key="2">
    <source>
        <dbReference type="Proteomes" id="UP000789920"/>
    </source>
</evidence>
<name>A0ACA9RFF7_9GLOM</name>
<sequence length="288" mass="31911">KHMETNKCKKCQQIIAGDIHRISITDTEVRSGKSNVKYENYCQSCYEKLPVGVRPYDCKGNDKCQSCGVAKECSSKKCNNNANRLCSDCRVSNKEEWDGLLNCNYCSRRVKTLFTSSGQAGGDMCADCYAGKCKKCGSSTKGNPEGESNKCPECGALGGCRGLCSMLRSRRNADEYREFTDWLNKNKIPELVAESKAENLKLVAEEYHKEINYQGDVDTEIAICHAKHVQNCQSASLSDRSKANAAFDKQNYDGFYFTDDKSGNKSRESGNPNNHQKGNGGLVKGILM</sequence>
<gene>
    <name evidence="1" type="ORF">RPERSI_LOCUS19022</name>
</gene>
<comment type="caution">
    <text evidence="1">The sequence shown here is derived from an EMBL/GenBank/DDBJ whole genome shotgun (WGS) entry which is preliminary data.</text>
</comment>
<keyword evidence="2" id="KW-1185">Reference proteome</keyword>
<accession>A0ACA9RFF7</accession>
<organism evidence="1 2">
    <name type="scientific">Racocetra persica</name>
    <dbReference type="NCBI Taxonomy" id="160502"/>
    <lineage>
        <taxon>Eukaryota</taxon>
        <taxon>Fungi</taxon>
        <taxon>Fungi incertae sedis</taxon>
        <taxon>Mucoromycota</taxon>
        <taxon>Glomeromycotina</taxon>
        <taxon>Glomeromycetes</taxon>
        <taxon>Diversisporales</taxon>
        <taxon>Gigasporaceae</taxon>
        <taxon>Racocetra</taxon>
    </lineage>
</organism>
<dbReference type="EMBL" id="CAJVQC010051374">
    <property type="protein sequence ID" value="CAG8790283.1"/>
    <property type="molecule type" value="Genomic_DNA"/>
</dbReference>
<feature type="non-terminal residue" evidence="1">
    <location>
        <position position="1"/>
    </location>
</feature>